<evidence type="ECO:0000259" key="6">
    <source>
        <dbReference type="PROSITE" id="PS50089"/>
    </source>
</evidence>
<evidence type="ECO:0000256" key="5">
    <source>
        <dbReference type="SAM" id="Coils"/>
    </source>
</evidence>
<dbReference type="OMA" id="QCFEDSH"/>
<name>A0A9J7LBQ0_BRAFL</name>
<keyword evidence="1" id="KW-0479">Metal-binding</keyword>
<dbReference type="InterPro" id="IPR017907">
    <property type="entry name" value="Znf_RING_CS"/>
</dbReference>
<dbReference type="PROSITE" id="PS00518">
    <property type="entry name" value="ZF_RING_1"/>
    <property type="match status" value="1"/>
</dbReference>
<organism evidence="8 9">
    <name type="scientific">Branchiostoma floridae</name>
    <name type="common">Florida lancelet</name>
    <name type="synonym">Amphioxus</name>
    <dbReference type="NCBI Taxonomy" id="7739"/>
    <lineage>
        <taxon>Eukaryota</taxon>
        <taxon>Metazoa</taxon>
        <taxon>Chordata</taxon>
        <taxon>Cephalochordata</taxon>
        <taxon>Leptocardii</taxon>
        <taxon>Amphioxiformes</taxon>
        <taxon>Branchiostomatidae</taxon>
        <taxon>Branchiostoma</taxon>
    </lineage>
</organism>
<dbReference type="PROSITE" id="PS50089">
    <property type="entry name" value="ZF_RING_2"/>
    <property type="match status" value="1"/>
</dbReference>
<feature type="domain" description="B box-type" evidence="7">
    <location>
        <begin position="95"/>
        <end position="138"/>
    </location>
</feature>
<dbReference type="Pfam" id="PF00643">
    <property type="entry name" value="zf-B_box"/>
    <property type="match status" value="1"/>
</dbReference>
<evidence type="ECO:0000256" key="2">
    <source>
        <dbReference type="ARBA" id="ARBA00022771"/>
    </source>
</evidence>
<evidence type="ECO:0000313" key="9">
    <source>
        <dbReference type="RefSeq" id="XP_035679882.1"/>
    </source>
</evidence>
<dbReference type="OrthoDB" id="111250at2759"/>
<keyword evidence="3" id="KW-0862">Zinc</keyword>
<protein>
    <submittedName>
        <fullName evidence="9">Tripartite motif-containing protein 2-like</fullName>
    </submittedName>
</protein>
<dbReference type="GO" id="GO:0008270">
    <property type="term" value="F:zinc ion binding"/>
    <property type="evidence" value="ECO:0007669"/>
    <property type="project" value="UniProtKB-KW"/>
</dbReference>
<dbReference type="CDD" id="cd19756">
    <property type="entry name" value="Bbox2"/>
    <property type="match status" value="1"/>
</dbReference>
<dbReference type="GO" id="GO:0061630">
    <property type="term" value="F:ubiquitin protein ligase activity"/>
    <property type="evidence" value="ECO:0000318"/>
    <property type="project" value="GO_Central"/>
</dbReference>
<dbReference type="InterPro" id="IPR001841">
    <property type="entry name" value="Znf_RING"/>
</dbReference>
<proteinExistence type="predicted"/>
<dbReference type="SMART" id="SM00184">
    <property type="entry name" value="RING"/>
    <property type="match status" value="1"/>
</dbReference>
<dbReference type="Pfam" id="PF00097">
    <property type="entry name" value="zf-C3HC4"/>
    <property type="match status" value="1"/>
</dbReference>
<evidence type="ECO:0000259" key="7">
    <source>
        <dbReference type="PROSITE" id="PS50119"/>
    </source>
</evidence>
<dbReference type="SMART" id="SM00336">
    <property type="entry name" value="BBOX"/>
    <property type="match status" value="1"/>
</dbReference>
<dbReference type="Proteomes" id="UP000001554">
    <property type="component" value="Chromosome 6"/>
</dbReference>
<reference evidence="9" key="2">
    <citation type="submission" date="2025-08" db="UniProtKB">
        <authorList>
            <consortium name="RefSeq"/>
        </authorList>
    </citation>
    <scope>IDENTIFICATION</scope>
    <source>
        <strain evidence="9">S238N-H82</strain>
        <tissue evidence="9">Testes</tissue>
    </source>
</reference>
<feature type="domain" description="RING-type" evidence="6">
    <location>
        <begin position="20"/>
        <end position="59"/>
    </location>
</feature>
<evidence type="ECO:0000256" key="3">
    <source>
        <dbReference type="ARBA" id="ARBA00022833"/>
    </source>
</evidence>
<sequence>MASATEQSFKQKILEEDLCCGICQETFRRPKALPCLHTFCEECLTETANLGDLCCPLCRREVPLSTDGVAGLPDNYQLSELCKKFSELPADQEEDESPRCDYHPSNEVRLFCKGSKCNVPICVQCFEDSHSDHKVVPVKQAVEKRMTKVNPLLKEKKTQIEELREYLKEIRHLESQITDAKCLSEKNILDSYTERAKLLAEDKDRLLSDVQRSYQDAMKDVNAEKDAVLQQLKDLTDVVEEVEQTKEKHALKFLRHEPDELRDKLEETKVDPIFAPLEVTATICRPHKIKKEQLVNGELVSEVFTAKTRWQAVVMLLSHVKLRAFTVVETVYNDLKSMKQ</sequence>
<keyword evidence="8" id="KW-1185">Reference proteome</keyword>
<dbReference type="SUPFAM" id="SSF57845">
    <property type="entry name" value="B-box zinc-binding domain"/>
    <property type="match status" value="1"/>
</dbReference>
<dbReference type="KEGG" id="bfo:118418153"/>
<feature type="coiled-coil region" evidence="5">
    <location>
        <begin position="153"/>
        <end position="252"/>
    </location>
</feature>
<gene>
    <name evidence="9" type="primary">LOC118418153</name>
</gene>
<dbReference type="AlphaFoldDB" id="A0A9J7LBQ0"/>
<dbReference type="InterPro" id="IPR047153">
    <property type="entry name" value="TRIM45/56/19-like"/>
</dbReference>
<keyword evidence="2 4" id="KW-0863">Zinc-finger</keyword>
<dbReference type="Gene3D" id="3.30.160.60">
    <property type="entry name" value="Classic Zinc Finger"/>
    <property type="match status" value="1"/>
</dbReference>
<dbReference type="Gene3D" id="3.30.40.10">
    <property type="entry name" value="Zinc/RING finger domain, C3HC4 (zinc finger)"/>
    <property type="match status" value="1"/>
</dbReference>
<dbReference type="GeneID" id="118418153"/>
<accession>A0A9J7LBQ0</accession>
<dbReference type="SUPFAM" id="SSF57850">
    <property type="entry name" value="RING/U-box"/>
    <property type="match status" value="1"/>
</dbReference>
<evidence type="ECO:0000313" key="8">
    <source>
        <dbReference type="Proteomes" id="UP000001554"/>
    </source>
</evidence>
<dbReference type="InterPro" id="IPR018957">
    <property type="entry name" value="Znf_C3HC4_RING-type"/>
</dbReference>
<dbReference type="PROSITE" id="PS50119">
    <property type="entry name" value="ZF_BBOX"/>
    <property type="match status" value="1"/>
</dbReference>
<keyword evidence="5" id="KW-0175">Coiled coil</keyword>
<reference evidence="8" key="1">
    <citation type="journal article" date="2020" name="Nat. Ecol. Evol.">
        <title>Deeply conserved synteny resolves early events in vertebrate evolution.</title>
        <authorList>
            <person name="Simakov O."/>
            <person name="Marletaz F."/>
            <person name="Yue J.X."/>
            <person name="O'Connell B."/>
            <person name="Jenkins J."/>
            <person name="Brandt A."/>
            <person name="Calef R."/>
            <person name="Tung C.H."/>
            <person name="Huang T.K."/>
            <person name="Schmutz J."/>
            <person name="Satoh N."/>
            <person name="Yu J.K."/>
            <person name="Putnam N.H."/>
            <person name="Green R.E."/>
            <person name="Rokhsar D.S."/>
        </authorList>
    </citation>
    <scope>NUCLEOTIDE SEQUENCE [LARGE SCALE GENOMIC DNA]</scope>
    <source>
        <strain evidence="8">S238N-H82</strain>
    </source>
</reference>
<dbReference type="InterPro" id="IPR000315">
    <property type="entry name" value="Znf_B-box"/>
</dbReference>
<dbReference type="PANTHER" id="PTHR25462:SF229">
    <property type="entry name" value="TRANSCRIPTION INTERMEDIARY FACTOR 1-BETA"/>
    <property type="match status" value="1"/>
</dbReference>
<dbReference type="PANTHER" id="PTHR25462">
    <property type="entry name" value="BONUS, ISOFORM C-RELATED"/>
    <property type="match status" value="1"/>
</dbReference>
<dbReference type="InterPro" id="IPR013083">
    <property type="entry name" value="Znf_RING/FYVE/PHD"/>
</dbReference>
<evidence type="ECO:0000256" key="4">
    <source>
        <dbReference type="PROSITE-ProRule" id="PRU00024"/>
    </source>
</evidence>
<evidence type="ECO:0000256" key="1">
    <source>
        <dbReference type="ARBA" id="ARBA00022723"/>
    </source>
</evidence>
<dbReference type="RefSeq" id="XP_035679882.1">
    <property type="nucleotide sequence ID" value="XM_035823989.1"/>
</dbReference>